<dbReference type="HOGENOM" id="CLU_051649_0_0_4"/>
<dbReference type="PANTHER" id="PTHR43806:SF11">
    <property type="entry name" value="CEREVISIN-RELATED"/>
    <property type="match status" value="1"/>
</dbReference>
<feature type="domain" description="Peptidase S8/S53" evidence="7">
    <location>
        <begin position="198"/>
        <end position="426"/>
    </location>
</feature>
<evidence type="ECO:0000313" key="9">
    <source>
        <dbReference type="Proteomes" id="UP000002482"/>
    </source>
</evidence>
<dbReference type="Gene3D" id="3.40.50.200">
    <property type="entry name" value="Peptidase S8/S53 domain"/>
    <property type="match status" value="1"/>
</dbReference>
<dbReference type="PRINTS" id="PR00723">
    <property type="entry name" value="SUBTILISIN"/>
</dbReference>
<reference evidence="8" key="1">
    <citation type="submission" date="2011-02" db="EMBL/GenBank/DDBJ databases">
        <title>Complete sequence of Acidovorax avenae subsp. avenae ATCC 19860.</title>
        <authorList>
            <consortium name="US DOE Joint Genome Institute"/>
            <person name="Lucas S."/>
            <person name="Copeland A."/>
            <person name="Lapidus A."/>
            <person name="Cheng J.-F."/>
            <person name="Goodwin L."/>
            <person name="Pitluck S."/>
            <person name="Chertkov O."/>
            <person name="Held B."/>
            <person name="Detter J.C."/>
            <person name="Han C."/>
            <person name="Tapia R."/>
            <person name="Land M."/>
            <person name="Hauser L."/>
            <person name="Kyrpides N."/>
            <person name="Ivanova N."/>
            <person name="Ovchinnikova G."/>
            <person name="Pagani I."/>
            <person name="Gordon S."/>
            <person name="Woyke T."/>
        </authorList>
    </citation>
    <scope>NUCLEOTIDE SEQUENCE</scope>
    <source>
        <strain evidence="8">ATCC 19860</strain>
    </source>
</reference>
<accession>F0Q1K7</accession>
<dbReference type="PROSITE" id="PS51257">
    <property type="entry name" value="PROKAR_LIPOPROTEIN"/>
    <property type="match status" value="1"/>
</dbReference>
<dbReference type="PANTHER" id="PTHR43806">
    <property type="entry name" value="PEPTIDASE S8"/>
    <property type="match status" value="1"/>
</dbReference>
<dbReference type="RefSeq" id="WP_013595032.1">
    <property type="nucleotide sequence ID" value="NC_015138.1"/>
</dbReference>
<dbReference type="SUPFAM" id="SSF52743">
    <property type="entry name" value="Subtilisin-like"/>
    <property type="match status" value="1"/>
</dbReference>
<comment type="similarity">
    <text evidence="1 5">Belongs to the peptidase S8 family.</text>
</comment>
<dbReference type="InterPro" id="IPR000209">
    <property type="entry name" value="Peptidase_S8/S53_dom"/>
</dbReference>
<dbReference type="InterPro" id="IPR034067">
    <property type="entry name" value="Serine_protease_KerA-like_dom"/>
</dbReference>
<feature type="active site" description="Charge relay system" evidence="5">
    <location>
        <position position="207"/>
    </location>
</feature>
<evidence type="ECO:0000256" key="2">
    <source>
        <dbReference type="ARBA" id="ARBA00022670"/>
    </source>
</evidence>
<keyword evidence="4 5" id="KW-0720">Serine protease</keyword>
<organism evidence="8 9">
    <name type="scientific">Paracidovorax avenae (strain ATCC 19860 / DSM 7227 / CCUG 15838 / JCM 20985 / LMG 2117 / NCPPB 1011)</name>
    <name type="common">Acidovorax avenae</name>
    <dbReference type="NCBI Taxonomy" id="643561"/>
    <lineage>
        <taxon>Bacteria</taxon>
        <taxon>Pseudomonadati</taxon>
        <taxon>Pseudomonadota</taxon>
        <taxon>Betaproteobacteria</taxon>
        <taxon>Burkholderiales</taxon>
        <taxon>Comamonadaceae</taxon>
        <taxon>Paracidovorax</taxon>
    </lineage>
</organism>
<dbReference type="KEGG" id="aaa:Acav_2620"/>
<name>F0Q1K7_PARA1</name>
<dbReference type="EMBL" id="CP002521">
    <property type="protein sequence ID" value="ADX46532.1"/>
    <property type="molecule type" value="Genomic_DNA"/>
</dbReference>
<dbReference type="InterPro" id="IPR050131">
    <property type="entry name" value="Peptidase_S8_subtilisin-like"/>
</dbReference>
<evidence type="ECO:0000256" key="6">
    <source>
        <dbReference type="SAM" id="SignalP"/>
    </source>
</evidence>
<keyword evidence="6" id="KW-0732">Signal</keyword>
<evidence type="ECO:0000256" key="4">
    <source>
        <dbReference type="ARBA" id="ARBA00022825"/>
    </source>
</evidence>
<evidence type="ECO:0000256" key="5">
    <source>
        <dbReference type="PROSITE-ProRule" id="PRU01240"/>
    </source>
</evidence>
<dbReference type="OrthoDB" id="9790784at2"/>
<protein>
    <submittedName>
        <fullName evidence="8">Peptidase S8 and S53 subtilisin kexin sedolisin</fullName>
    </submittedName>
</protein>
<evidence type="ECO:0000256" key="1">
    <source>
        <dbReference type="ARBA" id="ARBA00011073"/>
    </source>
</evidence>
<proteinExistence type="inferred from homology"/>
<dbReference type="InterPro" id="IPR015500">
    <property type="entry name" value="Peptidase_S8_subtilisin-rel"/>
</dbReference>
<dbReference type="CDD" id="cd07492">
    <property type="entry name" value="Peptidases_S8_8"/>
    <property type="match status" value="1"/>
</dbReference>
<evidence type="ECO:0000313" key="8">
    <source>
        <dbReference type="EMBL" id="ADX46532.1"/>
    </source>
</evidence>
<dbReference type="Pfam" id="PF00082">
    <property type="entry name" value="Peptidase_S8"/>
    <property type="match status" value="1"/>
</dbReference>
<evidence type="ECO:0000259" key="7">
    <source>
        <dbReference type="Pfam" id="PF00082"/>
    </source>
</evidence>
<feature type="active site" description="Charge relay system" evidence="5">
    <location>
        <position position="393"/>
    </location>
</feature>
<feature type="active site" description="Charge relay system" evidence="5">
    <location>
        <position position="240"/>
    </location>
</feature>
<dbReference type="InterPro" id="IPR036852">
    <property type="entry name" value="Peptidase_S8/S53_dom_sf"/>
</dbReference>
<gene>
    <name evidence="8" type="ordered locus">Acav_2620</name>
</gene>
<dbReference type="GeneID" id="34236540"/>
<dbReference type="AlphaFoldDB" id="F0Q1K7"/>
<keyword evidence="2 5" id="KW-0645">Protease</keyword>
<dbReference type="GO" id="GO:0004252">
    <property type="term" value="F:serine-type endopeptidase activity"/>
    <property type="evidence" value="ECO:0007669"/>
    <property type="project" value="UniProtKB-UniRule"/>
</dbReference>
<dbReference type="GO" id="GO:0006508">
    <property type="term" value="P:proteolysis"/>
    <property type="evidence" value="ECO:0007669"/>
    <property type="project" value="UniProtKB-KW"/>
</dbReference>
<dbReference type="Proteomes" id="UP000002482">
    <property type="component" value="Chromosome"/>
</dbReference>
<keyword evidence="3 5" id="KW-0378">Hydrolase</keyword>
<feature type="chain" id="PRO_5003258301" evidence="6">
    <location>
        <begin position="29"/>
        <end position="455"/>
    </location>
</feature>
<feature type="signal peptide" evidence="6">
    <location>
        <begin position="1"/>
        <end position="28"/>
    </location>
</feature>
<sequence>MKHALERAAQSLRRAALLPALVLLAACAGPPPGAVDTPSRVAAAQGTQAADLAMREDSSRYVIVALANPLQRVPVRAATSLAGYGSPPRYTTGMQAATLVEQIAREHGLAQADAWPIPSLNVHCIVFEILGSRPRDEVLAALAKDTRIALAQPLQDFSVQAQPAAADASAVAYNDPYAPLQRGFIGMSAAQAHRVTTGRGTHVAVIDTGAQTGHPDLQGRTLETHNVVDDDAVAFQKDRHGTEVLGIMAATGNNLQGIVGLAPGARFSLYKACWYPAQPPGSSARCNSFTLAKALVAVMSSDARIVNMSLGGPSDPLLGQLLSQLVGQGRIIVAAVPPGGQRSGFPAGVPGVLAVDSAGAVRTPSTEGILLAPGRDILTLQPQGRYDFATGSSMAAAHVSGMIALLQSVEPRLDRDTIERLLLRSEVQDGMQPPMVNAERALATLSSSTARFAAR</sequence>
<dbReference type="PROSITE" id="PS51892">
    <property type="entry name" value="SUBTILASE"/>
    <property type="match status" value="1"/>
</dbReference>
<keyword evidence="9" id="KW-1185">Reference proteome</keyword>
<evidence type="ECO:0000256" key="3">
    <source>
        <dbReference type="ARBA" id="ARBA00022801"/>
    </source>
</evidence>